<proteinExistence type="predicted"/>
<reference evidence="2" key="1">
    <citation type="submission" date="2023-05" db="EMBL/GenBank/DDBJ databases">
        <authorList>
            <person name="Zhang X."/>
        </authorList>
    </citation>
    <scope>NUCLEOTIDE SEQUENCE</scope>
    <source>
        <strain evidence="2">YF14B1</strain>
    </source>
</reference>
<evidence type="ECO:0000256" key="1">
    <source>
        <dbReference type="SAM" id="Coils"/>
    </source>
</evidence>
<evidence type="ECO:0000313" key="2">
    <source>
        <dbReference type="EMBL" id="MDJ1480715.1"/>
    </source>
</evidence>
<comment type="caution">
    <text evidence="2">The sequence shown here is derived from an EMBL/GenBank/DDBJ whole genome shotgun (WGS) entry which is preliminary data.</text>
</comment>
<gene>
    <name evidence="2" type="ORF">QNI16_09485</name>
</gene>
<dbReference type="AlphaFoldDB" id="A0AAE3QP96"/>
<organism evidence="2 3">
    <name type="scientific">Xanthocytophaga flava</name>
    <dbReference type="NCBI Taxonomy" id="3048013"/>
    <lineage>
        <taxon>Bacteria</taxon>
        <taxon>Pseudomonadati</taxon>
        <taxon>Bacteroidota</taxon>
        <taxon>Cytophagia</taxon>
        <taxon>Cytophagales</taxon>
        <taxon>Rhodocytophagaceae</taxon>
        <taxon>Xanthocytophaga</taxon>
    </lineage>
</organism>
<sequence>MPRYHTNSTAIRKFRSEYYRLRSYEARLNEQLHHMFKRIKQIEEDEELSLAKHILLTTLLAQTEQQKAELEAQAVSKQRDKQLKKAEKELKELRVQYKRNDLHLAVLDRKKEKDNMANYILKEAKRDQVTVRIQSAYTSWKKLEQLQAAEQQSQAVYEAQVIELVKASLSESQTVDTLTIQRLSDTFVSTASNTLHLASSNTLQVLSGDAKVWLFCPGQEAAA</sequence>
<feature type="coiled-coil region" evidence="1">
    <location>
        <begin position="25"/>
        <end position="103"/>
    </location>
</feature>
<protein>
    <submittedName>
        <fullName evidence="2">Uncharacterized protein</fullName>
    </submittedName>
</protein>
<dbReference type="RefSeq" id="WP_313977615.1">
    <property type="nucleotide sequence ID" value="NZ_JASJOS010000004.1"/>
</dbReference>
<evidence type="ECO:0000313" key="3">
    <source>
        <dbReference type="Proteomes" id="UP001241110"/>
    </source>
</evidence>
<name>A0AAE3QP96_9BACT</name>
<dbReference type="EMBL" id="JASJOS010000004">
    <property type="protein sequence ID" value="MDJ1480715.1"/>
    <property type="molecule type" value="Genomic_DNA"/>
</dbReference>
<keyword evidence="1" id="KW-0175">Coiled coil</keyword>
<accession>A0AAE3QP96</accession>
<dbReference type="Proteomes" id="UP001241110">
    <property type="component" value="Unassembled WGS sequence"/>
</dbReference>